<name>A0A2A6RI57_9CHLR</name>
<dbReference type="Pfam" id="PF04023">
    <property type="entry name" value="FeoA"/>
    <property type="match status" value="1"/>
</dbReference>
<comment type="caution">
    <text evidence="3">The sequence shown here is derived from an EMBL/GenBank/DDBJ whole genome shotgun (WGS) entry which is preliminary data.</text>
</comment>
<dbReference type="RefSeq" id="WP_097644360.1">
    <property type="nucleotide sequence ID" value="NZ_NQWI01000051.1"/>
</dbReference>
<dbReference type="InterPro" id="IPR007167">
    <property type="entry name" value="Fe-transptr_FeoA-like"/>
</dbReference>
<dbReference type="InterPro" id="IPR052713">
    <property type="entry name" value="FeoA"/>
</dbReference>
<feature type="domain" description="Ferrous iron transporter FeoA-like" evidence="2">
    <location>
        <begin position="9"/>
        <end position="81"/>
    </location>
</feature>
<evidence type="ECO:0000313" key="4">
    <source>
        <dbReference type="Proteomes" id="UP000220527"/>
    </source>
</evidence>
<proteinExistence type="predicted"/>
<organism evidence="3 4">
    <name type="scientific">Candidatus Viridilinea mediisalina</name>
    <dbReference type="NCBI Taxonomy" id="2024553"/>
    <lineage>
        <taxon>Bacteria</taxon>
        <taxon>Bacillati</taxon>
        <taxon>Chloroflexota</taxon>
        <taxon>Chloroflexia</taxon>
        <taxon>Chloroflexales</taxon>
        <taxon>Chloroflexineae</taxon>
        <taxon>Oscillochloridaceae</taxon>
        <taxon>Candidatus Viridilinea</taxon>
    </lineage>
</organism>
<dbReference type="OrthoDB" id="9811076at2"/>
<gene>
    <name evidence="3" type="ORF">CJ255_12085</name>
</gene>
<dbReference type="GO" id="GO:0046914">
    <property type="term" value="F:transition metal ion binding"/>
    <property type="evidence" value="ECO:0007669"/>
    <property type="project" value="InterPro"/>
</dbReference>
<dbReference type="InterPro" id="IPR008988">
    <property type="entry name" value="Transcriptional_repressor_C"/>
</dbReference>
<keyword evidence="4" id="KW-1185">Reference proteome</keyword>
<dbReference type="InterPro" id="IPR038157">
    <property type="entry name" value="FeoA_core_dom"/>
</dbReference>
<protein>
    <submittedName>
        <fullName evidence="3">Ferrous iron transport protein A</fullName>
    </submittedName>
</protein>
<accession>A0A2A6RI57</accession>
<dbReference type="Proteomes" id="UP000220527">
    <property type="component" value="Unassembled WGS sequence"/>
</dbReference>
<dbReference type="PANTHER" id="PTHR42954">
    <property type="entry name" value="FE(2+) TRANSPORT PROTEIN A"/>
    <property type="match status" value="1"/>
</dbReference>
<dbReference type="PANTHER" id="PTHR42954:SF2">
    <property type="entry name" value="FE(2+) TRANSPORT PROTEIN A"/>
    <property type="match status" value="1"/>
</dbReference>
<sequence length="83" mass="9159">MSETVSTETTLDQLKRGERALVVRITGEKSLRRRLLDMGLVTGETVTLRAVAPLGDPLELTLKGYQLSLRKAEARLVVVEPIV</sequence>
<dbReference type="AlphaFoldDB" id="A0A2A6RI57"/>
<evidence type="ECO:0000259" key="2">
    <source>
        <dbReference type="SMART" id="SM00899"/>
    </source>
</evidence>
<dbReference type="SMART" id="SM00899">
    <property type="entry name" value="FeoA"/>
    <property type="match status" value="1"/>
</dbReference>
<evidence type="ECO:0000313" key="3">
    <source>
        <dbReference type="EMBL" id="PDW02814.1"/>
    </source>
</evidence>
<keyword evidence="1" id="KW-0408">Iron</keyword>
<dbReference type="Gene3D" id="2.30.30.90">
    <property type="match status" value="1"/>
</dbReference>
<reference evidence="4" key="1">
    <citation type="submission" date="2017-08" db="EMBL/GenBank/DDBJ databases">
        <authorList>
            <person name="Grouzdev D.S."/>
            <person name="Gaisin V.A."/>
            <person name="Rysina M.S."/>
            <person name="Gorlenko V.M."/>
        </authorList>
    </citation>
    <scope>NUCLEOTIDE SEQUENCE [LARGE SCALE GENOMIC DNA]</scope>
    <source>
        <strain evidence="4">Kir15-3F</strain>
    </source>
</reference>
<dbReference type="SUPFAM" id="SSF50037">
    <property type="entry name" value="C-terminal domain of transcriptional repressors"/>
    <property type="match status" value="1"/>
</dbReference>
<evidence type="ECO:0000256" key="1">
    <source>
        <dbReference type="ARBA" id="ARBA00023004"/>
    </source>
</evidence>
<dbReference type="EMBL" id="NQWI01000051">
    <property type="protein sequence ID" value="PDW02814.1"/>
    <property type="molecule type" value="Genomic_DNA"/>
</dbReference>